<proteinExistence type="predicted"/>
<evidence type="ECO:0000259" key="1">
    <source>
        <dbReference type="Pfam" id="PF03435"/>
    </source>
</evidence>
<accession>A0ABX8S8V9</accession>
<dbReference type="EMBL" id="CP079105">
    <property type="protein sequence ID" value="QXQ13429.1"/>
    <property type="molecule type" value="Genomic_DNA"/>
</dbReference>
<name>A0ABX8S8V9_9ACTN</name>
<sequence>MYAGDPIMTTDGTTDRAFDIVLFGATGFTGRLTAEYLAAHLPDTARWALAGRNQAKLAAVRDRLAGIDPRLGELPLVHADSADSASLRVVAESAQVVITTVGPYLEYGGPLVAACAAAGTDYVDLTGEPEFVDRMYLEHHATAQSTGARLVHACGFDSIPHDLGALYTVQQLPTGVPLTVRGVFRTNAAISGGTLHSGLGQLSRLPAMQRAATERKRVESRPQNRRVRAKLGAPRHDRILDTWLIPLPTIDPEIVQRSGRARADYGPDFTYSHYAGVRRAVTVLGAAAGFTAALVAVQVPAARRAIGNRIPQGDGPSQQRRDRTWFTVDFVGEGGGRTVHTQVRGGDPGYTETAKMLSEAAMSLAFDDNPPTSGQVTTATAMGENLLRRLASAGIDFTVVGTDS</sequence>
<dbReference type="PANTHER" id="PTHR12286:SF5">
    <property type="entry name" value="SACCHAROPINE DEHYDROGENASE-LIKE OXIDOREDUCTASE"/>
    <property type="match status" value="1"/>
</dbReference>
<feature type="domain" description="Saccharopine dehydrogenase NADP binding" evidence="1">
    <location>
        <begin position="20"/>
        <end position="148"/>
    </location>
</feature>
<dbReference type="PANTHER" id="PTHR12286">
    <property type="entry name" value="SACCHAROPINE DEHYDROGENASE-LIKE OXIDOREDUCTASE"/>
    <property type="match status" value="1"/>
</dbReference>
<protein>
    <submittedName>
        <fullName evidence="2">Saccharopine dehydrogenase NADP-binding domain-containing protein</fullName>
    </submittedName>
</protein>
<evidence type="ECO:0000313" key="2">
    <source>
        <dbReference type="EMBL" id="QXQ13429.1"/>
    </source>
</evidence>
<dbReference type="InterPro" id="IPR005097">
    <property type="entry name" value="Sacchrp_dh_NADP-bd"/>
</dbReference>
<dbReference type="Pfam" id="PF03435">
    <property type="entry name" value="Sacchrp_dh_NADP"/>
    <property type="match status" value="1"/>
</dbReference>
<dbReference type="InterPro" id="IPR051276">
    <property type="entry name" value="Saccharopine_DH-like_oxidrdct"/>
</dbReference>
<keyword evidence="3" id="KW-1185">Reference proteome</keyword>
<organism evidence="2 3">
    <name type="scientific">Skermania pinensis</name>
    <dbReference type="NCBI Taxonomy" id="39122"/>
    <lineage>
        <taxon>Bacteria</taxon>
        <taxon>Bacillati</taxon>
        <taxon>Actinomycetota</taxon>
        <taxon>Actinomycetes</taxon>
        <taxon>Mycobacteriales</taxon>
        <taxon>Gordoniaceae</taxon>
        <taxon>Skermania</taxon>
    </lineage>
</organism>
<evidence type="ECO:0000313" key="3">
    <source>
        <dbReference type="Proteomes" id="UP000887023"/>
    </source>
</evidence>
<reference evidence="2" key="1">
    <citation type="submission" date="2021-07" db="EMBL/GenBank/DDBJ databases">
        <title>Candidatus Kaistella beijingensis sp. nov. isolated from a municipal wastewater treatment plant is involved in sludge foaming.</title>
        <authorList>
            <person name="Song Y."/>
            <person name="Liu S.-J."/>
        </authorList>
    </citation>
    <scope>NUCLEOTIDE SEQUENCE</scope>
    <source>
        <strain evidence="2">DSM 43998</strain>
    </source>
</reference>
<dbReference type="Proteomes" id="UP000887023">
    <property type="component" value="Chromosome"/>
</dbReference>
<gene>
    <name evidence="2" type="ORF">KV203_16585</name>
</gene>